<evidence type="ECO:0000313" key="2">
    <source>
        <dbReference type="Proteomes" id="UP000248806"/>
    </source>
</evidence>
<keyword evidence="1" id="KW-0808">Transferase</keyword>
<evidence type="ECO:0000313" key="1">
    <source>
        <dbReference type="EMBL" id="PZW23594.1"/>
    </source>
</evidence>
<keyword evidence="2" id="KW-1185">Reference proteome</keyword>
<organism evidence="1 2">
    <name type="scientific">Thermosporothrix hazakensis</name>
    <dbReference type="NCBI Taxonomy" id="644383"/>
    <lineage>
        <taxon>Bacteria</taxon>
        <taxon>Bacillati</taxon>
        <taxon>Chloroflexota</taxon>
        <taxon>Ktedonobacteria</taxon>
        <taxon>Ktedonobacterales</taxon>
        <taxon>Thermosporotrichaceae</taxon>
        <taxon>Thermosporothrix</taxon>
    </lineage>
</organism>
<dbReference type="SUPFAM" id="SSF52540">
    <property type="entry name" value="P-loop containing nucleoside triphosphate hydrolases"/>
    <property type="match status" value="1"/>
</dbReference>
<dbReference type="Pfam" id="PF13671">
    <property type="entry name" value="AAA_33"/>
    <property type="match status" value="1"/>
</dbReference>
<accession>A0A326U1D3</accession>
<gene>
    <name evidence="1" type="ORF">EI42_04977</name>
</gene>
<comment type="caution">
    <text evidence="1">The sequence shown here is derived from an EMBL/GenBank/DDBJ whole genome shotgun (WGS) entry which is preliminary data.</text>
</comment>
<sequence>MIIMINGSFAAGKSTVAKLLVERLHRSMLYDPEMVGILLREIVRPFEECTDFQDLTPWRPLVIETARHLKQVYGRTLIVPMTLWHRPYFEEIRDGFRQLDPHLYHFCLTAHRETLYRRLSQREHTEQARGWISERIERCVPAFASPVFAEHIPTDERTPEEIVEIILAKIN</sequence>
<reference evidence="1 2" key="1">
    <citation type="submission" date="2018-06" db="EMBL/GenBank/DDBJ databases">
        <title>Genomic Encyclopedia of Archaeal and Bacterial Type Strains, Phase II (KMG-II): from individual species to whole genera.</title>
        <authorList>
            <person name="Goeker M."/>
        </authorList>
    </citation>
    <scope>NUCLEOTIDE SEQUENCE [LARGE SCALE GENOMIC DNA]</scope>
    <source>
        <strain evidence="1 2">ATCC BAA-1881</strain>
    </source>
</reference>
<dbReference type="RefSeq" id="WP_111325266.1">
    <property type="nucleotide sequence ID" value="NZ_BIFX01000003.1"/>
</dbReference>
<name>A0A326U1D3_THEHA</name>
<dbReference type="InterPro" id="IPR027417">
    <property type="entry name" value="P-loop_NTPase"/>
</dbReference>
<protein>
    <submittedName>
        <fullName evidence="1">Broad-specificity NMP kinase</fullName>
    </submittedName>
</protein>
<dbReference type="OrthoDB" id="9799092at2"/>
<proteinExistence type="predicted"/>
<keyword evidence="1" id="KW-0418">Kinase</keyword>
<dbReference type="GO" id="GO:0016301">
    <property type="term" value="F:kinase activity"/>
    <property type="evidence" value="ECO:0007669"/>
    <property type="project" value="UniProtKB-KW"/>
</dbReference>
<dbReference type="AlphaFoldDB" id="A0A326U1D3"/>
<dbReference type="EMBL" id="QKUF01000025">
    <property type="protein sequence ID" value="PZW23594.1"/>
    <property type="molecule type" value="Genomic_DNA"/>
</dbReference>
<dbReference type="Gene3D" id="3.40.50.300">
    <property type="entry name" value="P-loop containing nucleotide triphosphate hydrolases"/>
    <property type="match status" value="1"/>
</dbReference>
<dbReference type="Proteomes" id="UP000248806">
    <property type="component" value="Unassembled WGS sequence"/>
</dbReference>